<keyword evidence="5" id="KW-0378">Hydrolase</keyword>
<dbReference type="SFLD" id="SFLDG01129">
    <property type="entry name" value="C1.5:_HAD__Beta-PGM__Phosphata"/>
    <property type="match status" value="1"/>
</dbReference>
<keyword evidence="6" id="KW-1185">Reference proteome</keyword>
<dbReference type="GO" id="GO:0006281">
    <property type="term" value="P:DNA repair"/>
    <property type="evidence" value="ECO:0007669"/>
    <property type="project" value="TreeGrafter"/>
</dbReference>
<dbReference type="InterPro" id="IPR050155">
    <property type="entry name" value="HAD-like_hydrolase_sf"/>
</dbReference>
<evidence type="ECO:0000313" key="6">
    <source>
        <dbReference type="Proteomes" id="UP000430272"/>
    </source>
</evidence>
<dbReference type="SFLD" id="SFLDS00003">
    <property type="entry name" value="Haloacid_Dehalogenase"/>
    <property type="match status" value="1"/>
</dbReference>
<dbReference type="RefSeq" id="WP_160659772.1">
    <property type="nucleotide sequence ID" value="NZ_BAABDV010000001.1"/>
</dbReference>
<sequence length="231" mass="24731">MSDFPFDIVCFDLDGTLLETHRDLGTAVNHALTLGGFATVPVESAKDLIGGGAKAMLKQAVDAQTKGDGALDRDAFKRLYKAMLAYYGEHYAVHTRPYPGVIETLDALEKRGVRLAVVTNKFQSFAGGVLSSLDLIDRFDCVIGGDSLGKGEDGEYRAKPLPDPILAAQERCGGGSLVYIGDSSYDRDAARAAKVLFIAACYGYCDLTAEQFGADALIQSMDELVPAIESF</sequence>
<proteinExistence type="inferred from homology"/>
<dbReference type="InterPro" id="IPR041492">
    <property type="entry name" value="HAD_2"/>
</dbReference>
<protein>
    <recommendedName>
        <fullName evidence="4">phosphoglycolate phosphatase</fullName>
        <ecNumber evidence="4">3.1.3.18</ecNumber>
    </recommendedName>
</protein>
<dbReference type="Proteomes" id="UP000430272">
    <property type="component" value="Unassembled WGS sequence"/>
</dbReference>
<dbReference type="OrthoDB" id="9793014at2"/>
<dbReference type="AlphaFoldDB" id="A0A844Y3R6"/>
<comment type="similarity">
    <text evidence="3">Belongs to the HAD-like hydrolase superfamily. CbbY/CbbZ/Gph/YieH family.</text>
</comment>
<reference evidence="5 6" key="1">
    <citation type="submission" date="2019-12" db="EMBL/GenBank/DDBJ databases">
        <title>Genomic-based taxomic classification of the family Erythrobacteraceae.</title>
        <authorList>
            <person name="Xu L."/>
        </authorList>
    </citation>
    <scope>NUCLEOTIDE SEQUENCE [LARGE SCALE GENOMIC DNA]</scope>
    <source>
        <strain evidence="5 6">JCM 17468</strain>
    </source>
</reference>
<evidence type="ECO:0000313" key="5">
    <source>
        <dbReference type="EMBL" id="MXO52845.1"/>
    </source>
</evidence>
<evidence type="ECO:0000256" key="1">
    <source>
        <dbReference type="ARBA" id="ARBA00000830"/>
    </source>
</evidence>
<dbReference type="Pfam" id="PF13419">
    <property type="entry name" value="HAD_2"/>
    <property type="match status" value="1"/>
</dbReference>
<dbReference type="GO" id="GO:0008967">
    <property type="term" value="F:phosphoglycolate phosphatase activity"/>
    <property type="evidence" value="ECO:0007669"/>
    <property type="project" value="UniProtKB-EC"/>
</dbReference>
<dbReference type="EC" id="3.1.3.18" evidence="4"/>
<dbReference type="Gene3D" id="3.40.50.1000">
    <property type="entry name" value="HAD superfamily/HAD-like"/>
    <property type="match status" value="1"/>
</dbReference>
<comment type="caution">
    <text evidence="5">The sequence shown here is derived from an EMBL/GenBank/DDBJ whole genome shotgun (WGS) entry which is preliminary data.</text>
</comment>
<evidence type="ECO:0000256" key="4">
    <source>
        <dbReference type="ARBA" id="ARBA00013078"/>
    </source>
</evidence>
<dbReference type="GO" id="GO:0005829">
    <property type="term" value="C:cytosol"/>
    <property type="evidence" value="ECO:0007669"/>
    <property type="project" value="TreeGrafter"/>
</dbReference>
<dbReference type="PANTHER" id="PTHR43434:SF1">
    <property type="entry name" value="PHOSPHOGLYCOLATE PHOSPHATASE"/>
    <property type="match status" value="1"/>
</dbReference>
<dbReference type="Gene3D" id="1.10.150.240">
    <property type="entry name" value="Putative phosphatase, domain 2"/>
    <property type="match status" value="1"/>
</dbReference>
<organism evidence="5 6">
    <name type="scientific">Qipengyuania pelagi</name>
    <dbReference type="NCBI Taxonomy" id="994320"/>
    <lineage>
        <taxon>Bacteria</taxon>
        <taxon>Pseudomonadati</taxon>
        <taxon>Pseudomonadota</taxon>
        <taxon>Alphaproteobacteria</taxon>
        <taxon>Sphingomonadales</taxon>
        <taxon>Erythrobacteraceae</taxon>
        <taxon>Qipengyuania</taxon>
    </lineage>
</organism>
<evidence type="ECO:0000256" key="3">
    <source>
        <dbReference type="ARBA" id="ARBA00006171"/>
    </source>
</evidence>
<comment type="pathway">
    <text evidence="2">Organic acid metabolism; glycolate biosynthesis; glycolate from 2-phosphoglycolate: step 1/1.</text>
</comment>
<dbReference type="InterPro" id="IPR023198">
    <property type="entry name" value="PGP-like_dom2"/>
</dbReference>
<comment type="catalytic activity">
    <reaction evidence="1">
        <text>2-phosphoglycolate + H2O = glycolate + phosphate</text>
        <dbReference type="Rhea" id="RHEA:14369"/>
        <dbReference type="ChEBI" id="CHEBI:15377"/>
        <dbReference type="ChEBI" id="CHEBI:29805"/>
        <dbReference type="ChEBI" id="CHEBI:43474"/>
        <dbReference type="ChEBI" id="CHEBI:58033"/>
        <dbReference type="EC" id="3.1.3.18"/>
    </reaction>
</comment>
<gene>
    <name evidence="5" type="ORF">GRI47_02340</name>
</gene>
<evidence type="ECO:0000256" key="2">
    <source>
        <dbReference type="ARBA" id="ARBA00004818"/>
    </source>
</evidence>
<dbReference type="InterPro" id="IPR036412">
    <property type="entry name" value="HAD-like_sf"/>
</dbReference>
<dbReference type="SUPFAM" id="SSF56784">
    <property type="entry name" value="HAD-like"/>
    <property type="match status" value="1"/>
</dbReference>
<dbReference type="InterPro" id="IPR023214">
    <property type="entry name" value="HAD_sf"/>
</dbReference>
<accession>A0A844Y3R6</accession>
<dbReference type="EMBL" id="WTYD01000001">
    <property type="protein sequence ID" value="MXO52845.1"/>
    <property type="molecule type" value="Genomic_DNA"/>
</dbReference>
<dbReference type="PANTHER" id="PTHR43434">
    <property type="entry name" value="PHOSPHOGLYCOLATE PHOSPHATASE"/>
    <property type="match status" value="1"/>
</dbReference>
<name>A0A844Y3R6_9SPHN</name>